<name>A0A9P8ABM6_9AGAR</name>
<organism evidence="1 2">
    <name type="scientific">Marasmius oreades</name>
    <name type="common">fairy-ring Marasmius</name>
    <dbReference type="NCBI Taxonomy" id="181124"/>
    <lineage>
        <taxon>Eukaryota</taxon>
        <taxon>Fungi</taxon>
        <taxon>Dikarya</taxon>
        <taxon>Basidiomycota</taxon>
        <taxon>Agaricomycotina</taxon>
        <taxon>Agaricomycetes</taxon>
        <taxon>Agaricomycetidae</taxon>
        <taxon>Agaricales</taxon>
        <taxon>Marasmiineae</taxon>
        <taxon>Marasmiaceae</taxon>
        <taxon>Marasmius</taxon>
    </lineage>
</organism>
<dbReference type="KEGG" id="more:E1B28_003716"/>
<comment type="caution">
    <text evidence="1">The sequence shown here is derived from an EMBL/GenBank/DDBJ whole genome shotgun (WGS) entry which is preliminary data.</text>
</comment>
<evidence type="ECO:0000313" key="2">
    <source>
        <dbReference type="Proteomes" id="UP001049176"/>
    </source>
</evidence>
<dbReference type="AlphaFoldDB" id="A0A9P8ABM6"/>
<dbReference type="Proteomes" id="UP001049176">
    <property type="component" value="Chromosome 2"/>
</dbReference>
<protein>
    <submittedName>
        <fullName evidence="1">Uncharacterized protein</fullName>
    </submittedName>
</protein>
<evidence type="ECO:0000313" key="1">
    <source>
        <dbReference type="EMBL" id="KAG7096268.1"/>
    </source>
</evidence>
<reference evidence="1" key="1">
    <citation type="journal article" date="2021" name="Genome Biol. Evol.">
        <title>The assembled and annotated genome of the fairy-ring fungus Marasmius oreades.</title>
        <authorList>
            <person name="Hiltunen M."/>
            <person name="Ament-Velasquez S.L."/>
            <person name="Johannesson H."/>
        </authorList>
    </citation>
    <scope>NUCLEOTIDE SEQUENCE</scope>
    <source>
        <strain evidence="1">03SP1</strain>
    </source>
</reference>
<dbReference type="OrthoDB" id="2727133at2759"/>
<sequence length="140" mass="15472">MFNPKGDSSNATTLDRRYSDLVQHRSTAVFTGKLNWFTYAENEMVTLVIPRGVSNGAPVGLYYKWTVNSKGVRKANHAVNSTFHDVTTRANGETVGTFGTSDGHYTYKVTVRSDGDAAELHMSNQTHDEATAELKKSYGF</sequence>
<keyword evidence="2" id="KW-1185">Reference proteome</keyword>
<dbReference type="RefSeq" id="XP_043012738.1">
    <property type="nucleotide sequence ID" value="XM_043148146.1"/>
</dbReference>
<proteinExistence type="predicted"/>
<gene>
    <name evidence="1" type="ORF">E1B28_003716</name>
</gene>
<accession>A0A9P8ABM6</accession>
<dbReference type="EMBL" id="CM032182">
    <property type="protein sequence ID" value="KAG7096268.1"/>
    <property type="molecule type" value="Genomic_DNA"/>
</dbReference>
<dbReference type="GeneID" id="66072792"/>